<evidence type="ECO:0000256" key="1">
    <source>
        <dbReference type="ARBA" id="ARBA00008791"/>
    </source>
</evidence>
<sequence>MQRCLVILNQPDQADVLLHMAAQVMARVNGSRMDVLAARAPVEDGGGEPEGATGTSQKDWAEGLHVTYRTWLVKQYGAPANRLDRLEVNWLDPVITVDGVVSAFARDADILIMGFPGPKDSAHKRQLAQALVFRTGQPVLLVPPFWDRPSGDHVLLAWKETGCCRRAFEAAAAFLPGAREIDVIVPPGQALPPDVLPGFSATRRELAVHGGGKAAIGQALLDTAHNLHADMLVMGGYEHGMLYSRLMGSVTDYILAHPEIPVLLRH</sequence>
<protein>
    <submittedName>
        <fullName evidence="3">Universal stress protein</fullName>
    </submittedName>
</protein>
<dbReference type="RefSeq" id="WP_149278122.1">
    <property type="nucleotide sequence ID" value="NZ_CP043506.1"/>
</dbReference>
<evidence type="ECO:0000259" key="2">
    <source>
        <dbReference type="Pfam" id="PF00582"/>
    </source>
</evidence>
<dbReference type="InterPro" id="IPR006015">
    <property type="entry name" value="Universal_stress_UspA"/>
</dbReference>
<evidence type="ECO:0000313" key="4">
    <source>
        <dbReference type="Proteomes" id="UP000324536"/>
    </source>
</evidence>
<dbReference type="Gene3D" id="3.40.50.12370">
    <property type="match status" value="1"/>
</dbReference>
<proteinExistence type="inferred from homology"/>
<gene>
    <name evidence="3" type="ORF">FLP30_02045</name>
</gene>
<dbReference type="CDD" id="cd00293">
    <property type="entry name" value="USP-like"/>
    <property type="match status" value="1"/>
</dbReference>
<reference evidence="3 4" key="1">
    <citation type="submission" date="2019-09" db="EMBL/GenBank/DDBJ databases">
        <title>Genome sequencing of strain KACC 21233.</title>
        <authorList>
            <person name="Heo J."/>
            <person name="Kim S.-J."/>
            <person name="Kim J.-S."/>
            <person name="Hong S.-B."/>
            <person name="Kwon S.-W."/>
        </authorList>
    </citation>
    <scope>NUCLEOTIDE SEQUENCE [LARGE SCALE GENOMIC DNA]</scope>
    <source>
        <strain evidence="3 4">KACC 21233</strain>
    </source>
</reference>
<comment type="similarity">
    <text evidence="1">Belongs to the universal stress protein A family.</text>
</comment>
<dbReference type="EMBL" id="CP043506">
    <property type="protein sequence ID" value="QEO16681.1"/>
    <property type="molecule type" value="Genomic_DNA"/>
</dbReference>
<dbReference type="SUPFAM" id="SSF52402">
    <property type="entry name" value="Adenine nucleotide alpha hydrolases-like"/>
    <property type="match status" value="2"/>
</dbReference>
<organism evidence="3 4">
    <name type="scientific">Acetobacter vaccinii</name>
    <dbReference type="NCBI Taxonomy" id="2592655"/>
    <lineage>
        <taxon>Bacteria</taxon>
        <taxon>Pseudomonadati</taxon>
        <taxon>Pseudomonadota</taxon>
        <taxon>Alphaproteobacteria</taxon>
        <taxon>Acetobacterales</taxon>
        <taxon>Acetobacteraceae</taxon>
        <taxon>Acetobacter</taxon>
    </lineage>
</organism>
<keyword evidence="4" id="KW-1185">Reference proteome</keyword>
<dbReference type="Pfam" id="PF00582">
    <property type="entry name" value="Usp"/>
    <property type="match status" value="1"/>
</dbReference>
<dbReference type="AlphaFoldDB" id="A0A5C1YLA6"/>
<dbReference type="InterPro" id="IPR006016">
    <property type="entry name" value="UspA"/>
</dbReference>
<dbReference type="OrthoDB" id="9804721at2"/>
<evidence type="ECO:0000313" key="3">
    <source>
        <dbReference type="EMBL" id="QEO16681.1"/>
    </source>
</evidence>
<dbReference type="Proteomes" id="UP000324536">
    <property type="component" value="Chromosome"/>
</dbReference>
<dbReference type="KEGG" id="acek:FLP30_02045"/>
<dbReference type="PRINTS" id="PR01438">
    <property type="entry name" value="UNVRSLSTRESS"/>
</dbReference>
<accession>A0A5C1YLA6</accession>
<feature type="domain" description="UspA" evidence="2">
    <location>
        <begin position="217"/>
        <end position="264"/>
    </location>
</feature>
<name>A0A5C1YLA6_9PROT</name>